<evidence type="ECO:0000256" key="2">
    <source>
        <dbReference type="ARBA" id="ARBA00022676"/>
    </source>
</evidence>
<keyword evidence="5" id="KW-1185">Reference proteome</keyword>
<keyword evidence="3" id="KW-0808">Transferase</keyword>
<dbReference type="Proteomes" id="UP000676169">
    <property type="component" value="Chromosome"/>
</dbReference>
<comment type="similarity">
    <text evidence="1">Belongs to the glycosyltransferase group 1 family. Glycosyltransferase 4 subfamily.</text>
</comment>
<dbReference type="Gene3D" id="3.40.50.2000">
    <property type="entry name" value="Glycogen Phosphorylase B"/>
    <property type="match status" value="2"/>
</dbReference>
<dbReference type="EMBL" id="CP073100">
    <property type="protein sequence ID" value="QUE51775.1"/>
    <property type="molecule type" value="Genomic_DNA"/>
</dbReference>
<proteinExistence type="inferred from homology"/>
<reference evidence="4" key="1">
    <citation type="submission" date="2021-04" db="EMBL/GenBank/DDBJ databases">
        <title>Luteolibacter sp. 32A isolated from the skin of an Anderson's salamander (Ambystoma andersonii).</title>
        <authorList>
            <person name="Spergser J."/>
            <person name="Busse H.-J."/>
        </authorList>
    </citation>
    <scope>NUCLEOTIDE SEQUENCE</scope>
    <source>
        <strain evidence="4">32A</strain>
    </source>
</reference>
<organism evidence="4 5">
    <name type="scientific">Luteolibacter ambystomatis</name>
    <dbReference type="NCBI Taxonomy" id="2824561"/>
    <lineage>
        <taxon>Bacteria</taxon>
        <taxon>Pseudomonadati</taxon>
        <taxon>Verrucomicrobiota</taxon>
        <taxon>Verrucomicrobiia</taxon>
        <taxon>Verrucomicrobiales</taxon>
        <taxon>Verrucomicrobiaceae</taxon>
        <taxon>Luteolibacter</taxon>
    </lineage>
</organism>
<dbReference type="RefSeq" id="WP_211631934.1">
    <property type="nucleotide sequence ID" value="NZ_CP073100.1"/>
</dbReference>
<dbReference type="SUPFAM" id="SSF53756">
    <property type="entry name" value="UDP-Glycosyltransferase/glycogen phosphorylase"/>
    <property type="match status" value="1"/>
</dbReference>
<dbReference type="PANTHER" id="PTHR12526">
    <property type="entry name" value="GLYCOSYLTRANSFERASE"/>
    <property type="match status" value="1"/>
</dbReference>
<protein>
    <submittedName>
        <fullName evidence="4">Glycosyltransferase</fullName>
    </submittedName>
</protein>
<accession>A0A975PF99</accession>
<sequence>MKVALYTGWLAPQDATGHSVLAMHEALLARGAESLIYCDRSSIQRPEVRVMNGARSHFREWRRWRDTDVHLFHFGASYDLFNLLPWIPRGARRMVYFHGLTPRALVPEADRGWVDHSRRKFRIADRADVVLHATGYSKDLALSMGVTRPDYIPLPLPVDLPEVPRPARRADGVFRLLHVGRLVANKGLLEIVRALHLLETSGCRDWELEVVHNPLSANAIYETQVREFLAASGLTKRVRFTGPPASRLDLAERYASADLTVLATRHETYCLPLLESLRCGTPVVACAAGAIPESAAGLALLVPPDDITALAAAIARARDAWPRMSCDEFGTMDAVDFHTSCRALLKDRTSEVFGERLRAILTNRRG</sequence>
<evidence type="ECO:0000256" key="1">
    <source>
        <dbReference type="ARBA" id="ARBA00009481"/>
    </source>
</evidence>
<evidence type="ECO:0000256" key="3">
    <source>
        <dbReference type="ARBA" id="ARBA00022679"/>
    </source>
</evidence>
<dbReference type="CDD" id="cd03801">
    <property type="entry name" value="GT4_PimA-like"/>
    <property type="match status" value="1"/>
</dbReference>
<name>A0A975PF99_9BACT</name>
<dbReference type="KEGG" id="lamb:KBB96_02535"/>
<evidence type="ECO:0000313" key="4">
    <source>
        <dbReference type="EMBL" id="QUE51775.1"/>
    </source>
</evidence>
<evidence type="ECO:0000313" key="5">
    <source>
        <dbReference type="Proteomes" id="UP000676169"/>
    </source>
</evidence>
<keyword evidence="2" id="KW-0328">Glycosyltransferase</keyword>
<dbReference type="AlphaFoldDB" id="A0A975PF99"/>
<dbReference type="Pfam" id="PF13692">
    <property type="entry name" value="Glyco_trans_1_4"/>
    <property type="match status" value="1"/>
</dbReference>
<gene>
    <name evidence="4" type="ORF">KBB96_02535</name>
</gene>
<dbReference type="GO" id="GO:0016757">
    <property type="term" value="F:glycosyltransferase activity"/>
    <property type="evidence" value="ECO:0007669"/>
    <property type="project" value="UniProtKB-KW"/>
</dbReference>
<dbReference type="PANTHER" id="PTHR12526:SF640">
    <property type="entry name" value="COLANIC ACID BIOSYNTHESIS GLYCOSYLTRANSFERASE WCAL-RELATED"/>
    <property type="match status" value="1"/>
</dbReference>